<dbReference type="PANTHER" id="PTHR30432:SF1">
    <property type="entry name" value="DNA-BINDING TRANSCRIPTIONAL DUAL REGULATOR MODE"/>
    <property type="match status" value="1"/>
</dbReference>
<dbReference type="RefSeq" id="WP_321562200.1">
    <property type="nucleotide sequence ID" value="NZ_CP139558.1"/>
</dbReference>
<dbReference type="PANTHER" id="PTHR30432">
    <property type="entry name" value="TRANSCRIPTIONAL REGULATOR MODE"/>
    <property type="match status" value="1"/>
</dbReference>
<sequence length="114" mass="12790">MSNPIFKLNGRVWIETGDEKILGHGRVELLERIQASGSIRQAALQMKMSYKQAWDLVNHMNDKFGQPLVTSQRGGKGGGKAVVTDHGLKIISQFHSLHQKLSDFLKENTENLSF</sequence>
<protein>
    <submittedName>
        <fullName evidence="1">LysR family transcriptional regulator</fullName>
    </submittedName>
</protein>
<reference evidence="1 2" key="1">
    <citation type="submission" date="2023-11" db="EMBL/GenBank/DDBJ databases">
        <title>Analysis of the Genomes of Mucilaginibacter gossypii cycad 4 and M. sabulilitoris SNA2: microbes with the potential for plant growth promotion.</title>
        <authorList>
            <person name="Hirsch A.M."/>
            <person name="Humm E."/>
            <person name="Rubbi M."/>
            <person name="Del Vecchio G."/>
            <person name="Ha S.M."/>
            <person name="Pellegrini M."/>
            <person name="Gunsalus R.P."/>
        </authorList>
    </citation>
    <scope>NUCLEOTIDE SEQUENCE [LARGE SCALE GENOMIC DNA]</scope>
    <source>
        <strain evidence="1 2">SNA2</strain>
    </source>
</reference>
<accession>A0ABZ0TIM5</accession>
<dbReference type="SUPFAM" id="SSF46785">
    <property type="entry name" value="Winged helix' DNA-binding domain"/>
    <property type="match status" value="1"/>
</dbReference>
<proteinExistence type="predicted"/>
<organism evidence="1 2">
    <name type="scientific">Mucilaginibacter sabulilitoris</name>
    <dbReference type="NCBI Taxonomy" id="1173583"/>
    <lineage>
        <taxon>Bacteria</taxon>
        <taxon>Pseudomonadati</taxon>
        <taxon>Bacteroidota</taxon>
        <taxon>Sphingobacteriia</taxon>
        <taxon>Sphingobacteriales</taxon>
        <taxon>Sphingobacteriaceae</taxon>
        <taxon>Mucilaginibacter</taxon>
    </lineage>
</organism>
<dbReference type="InterPro" id="IPR051815">
    <property type="entry name" value="Molybdate_resp_trans_reg"/>
</dbReference>
<evidence type="ECO:0000313" key="1">
    <source>
        <dbReference type="EMBL" id="WPU93045.1"/>
    </source>
</evidence>
<dbReference type="Gene3D" id="1.10.10.10">
    <property type="entry name" value="Winged helix-like DNA-binding domain superfamily/Winged helix DNA-binding domain"/>
    <property type="match status" value="1"/>
</dbReference>
<dbReference type="EMBL" id="CP139558">
    <property type="protein sequence ID" value="WPU93045.1"/>
    <property type="molecule type" value="Genomic_DNA"/>
</dbReference>
<dbReference type="InterPro" id="IPR036388">
    <property type="entry name" value="WH-like_DNA-bd_sf"/>
</dbReference>
<dbReference type="InterPro" id="IPR036390">
    <property type="entry name" value="WH_DNA-bd_sf"/>
</dbReference>
<dbReference type="Proteomes" id="UP001324380">
    <property type="component" value="Chromosome"/>
</dbReference>
<gene>
    <name evidence="1" type="ORF">SNE25_27370</name>
</gene>
<keyword evidence="2" id="KW-1185">Reference proteome</keyword>
<evidence type="ECO:0000313" key="2">
    <source>
        <dbReference type="Proteomes" id="UP001324380"/>
    </source>
</evidence>
<name>A0ABZ0TIM5_9SPHI</name>